<dbReference type="Gene3D" id="1.10.510.10">
    <property type="entry name" value="Transferase(Phosphotransferase) domain 1"/>
    <property type="match status" value="1"/>
</dbReference>
<dbReference type="GO" id="GO:0004672">
    <property type="term" value="F:protein kinase activity"/>
    <property type="evidence" value="ECO:0007669"/>
    <property type="project" value="InterPro"/>
</dbReference>
<reference evidence="3 4" key="1">
    <citation type="journal article" date="2018" name="Mycol. Prog.">
        <title>Coniella lustricola, a new species from submerged detritus.</title>
        <authorList>
            <person name="Raudabaugh D.B."/>
            <person name="Iturriaga T."/>
            <person name="Carver A."/>
            <person name="Mondo S."/>
            <person name="Pangilinan J."/>
            <person name="Lipzen A."/>
            <person name="He G."/>
            <person name="Amirebrahimi M."/>
            <person name="Grigoriev I.V."/>
            <person name="Miller A.N."/>
        </authorList>
    </citation>
    <scope>NUCLEOTIDE SEQUENCE [LARGE SCALE GENOMIC DNA]</scope>
    <source>
        <strain evidence="3 4">B22-T-1</strain>
    </source>
</reference>
<dbReference type="SUPFAM" id="SSF48371">
    <property type="entry name" value="ARM repeat"/>
    <property type="match status" value="1"/>
</dbReference>
<feature type="region of interest" description="Disordered" evidence="1">
    <location>
        <begin position="592"/>
        <end position="621"/>
    </location>
</feature>
<dbReference type="InterPro" id="IPR051177">
    <property type="entry name" value="CIK-Related_Protein"/>
</dbReference>
<dbReference type="PANTHER" id="PTHR12984:SF3">
    <property type="entry name" value="N-TERMINAL KINASE-LIKE PROTEIN"/>
    <property type="match status" value="1"/>
</dbReference>
<evidence type="ECO:0000313" key="3">
    <source>
        <dbReference type="EMBL" id="PSR83485.1"/>
    </source>
</evidence>
<dbReference type="PANTHER" id="PTHR12984">
    <property type="entry name" value="SCY1-RELATED S/T PROTEIN KINASE-LIKE"/>
    <property type="match status" value="1"/>
</dbReference>
<dbReference type="Pfam" id="PF00069">
    <property type="entry name" value="Pkinase"/>
    <property type="match status" value="1"/>
</dbReference>
<proteinExistence type="predicted"/>
<dbReference type="InterPro" id="IPR011009">
    <property type="entry name" value="Kinase-like_dom_sf"/>
</dbReference>
<dbReference type="InParanoid" id="A0A2T3A5Z2"/>
<feature type="domain" description="Protein kinase" evidence="2">
    <location>
        <begin position="1"/>
        <end position="270"/>
    </location>
</feature>
<evidence type="ECO:0000313" key="4">
    <source>
        <dbReference type="Proteomes" id="UP000241462"/>
    </source>
</evidence>
<dbReference type="GO" id="GO:0005737">
    <property type="term" value="C:cytoplasm"/>
    <property type="evidence" value="ECO:0007669"/>
    <property type="project" value="TreeGrafter"/>
</dbReference>
<dbReference type="Gene3D" id="3.30.200.20">
    <property type="entry name" value="Phosphorylase Kinase, domain 1"/>
    <property type="match status" value="1"/>
</dbReference>
<dbReference type="FunCoup" id="A0A2T3A5Z2">
    <property type="interactions" value="1082"/>
</dbReference>
<organism evidence="3 4">
    <name type="scientific">Coniella lustricola</name>
    <dbReference type="NCBI Taxonomy" id="2025994"/>
    <lineage>
        <taxon>Eukaryota</taxon>
        <taxon>Fungi</taxon>
        <taxon>Dikarya</taxon>
        <taxon>Ascomycota</taxon>
        <taxon>Pezizomycotina</taxon>
        <taxon>Sordariomycetes</taxon>
        <taxon>Sordariomycetidae</taxon>
        <taxon>Diaporthales</taxon>
        <taxon>Schizoparmaceae</taxon>
        <taxon>Coniella</taxon>
    </lineage>
</organism>
<feature type="region of interest" description="Disordered" evidence="1">
    <location>
        <begin position="545"/>
        <end position="572"/>
    </location>
</feature>
<name>A0A2T3A5Z2_9PEZI</name>
<feature type="compositionally biased region" description="Acidic residues" evidence="1">
    <location>
        <begin position="663"/>
        <end position="684"/>
    </location>
</feature>
<evidence type="ECO:0000259" key="2">
    <source>
        <dbReference type="PROSITE" id="PS50011"/>
    </source>
</evidence>
<dbReference type="InterPro" id="IPR000719">
    <property type="entry name" value="Prot_kinase_dom"/>
</dbReference>
<dbReference type="Proteomes" id="UP000241462">
    <property type="component" value="Unassembled WGS sequence"/>
</dbReference>
<dbReference type="InterPro" id="IPR011989">
    <property type="entry name" value="ARM-like"/>
</dbReference>
<dbReference type="GO" id="GO:0005524">
    <property type="term" value="F:ATP binding"/>
    <property type="evidence" value="ECO:0007669"/>
    <property type="project" value="InterPro"/>
</dbReference>
<feature type="region of interest" description="Disordered" evidence="1">
    <location>
        <begin position="635"/>
        <end position="791"/>
    </location>
</feature>
<protein>
    <submittedName>
        <fullName evidence="3">Armadillo-type protein</fullName>
    </submittedName>
</protein>
<dbReference type="PROSITE" id="PS50011">
    <property type="entry name" value="PROTEIN_KINASE_DOM"/>
    <property type="match status" value="1"/>
</dbReference>
<dbReference type="STRING" id="2025994.A0A2T3A5Z2"/>
<accession>A0A2T3A5Z2</accession>
<dbReference type="AlphaFoldDB" id="A0A2T3A5Z2"/>
<dbReference type="GO" id="GO:0006409">
    <property type="term" value="P:tRNA export from nucleus"/>
    <property type="evidence" value="ECO:0007669"/>
    <property type="project" value="TreeGrafter"/>
</dbReference>
<dbReference type="InterPro" id="IPR016024">
    <property type="entry name" value="ARM-type_fold"/>
</dbReference>
<sequence length="791" mass="85411">MDFLKSAVASAIAKGPAFPYSFGDVVDVDESIWTLYNGTRREDGTNCSIFSFEINANRSRLPLAKNALKKLRTLRHPGVVKVLDTVETDTYIYIATERLVPLRWHVKRKSLSPETLKWGIHTVARTVKFINDEASSIHGNIRVGSIYTSESGEWKLGGFEILSSIKDDDAIIYNYGSLVPDSAKYSPPELRSGWEAIKKAPHSAVDSFGLGVLILESFNGEYTGQEQAGQTKNVPPSMHASYKRLVNANPKSRLSVAHFIEQGSRRSAFFDTPLIKLTEGVDNLGIKSAAEREAFLDDLDQLTDDFPEDFFKEKVLPELLKSVEYGGGGAKAFSVVMKIATKLPDDDFDTKITPVVIRLFQNPDRAIRVCLLDNLHLMIDRLSQKVVNDKIFPNLVSGFTDLAPVVREQTLKSVLVIVGKLSDRTINGDLLKCLAKTANDEQPGIRTNTTICLGKIAKNLGTSSRSKVLIAAFSRSIRDPFVHARNASLMALAVTGDCFSDEDCALRILPAICPVLIDKEKLVRDQAVKTMDIYVAKIKKAASDMPDSVLPPQQTGANAPRMGTPAATEPSASSWTGWAISSFTNKVSQAAGEIQPNASTSSPLATEIKRPAPVTTSSAPTLQRQAVASSAILETPSASAASDAFGDSWGADDGWNGNTENTWGEEDDAANAWGDMDDMDDNEVDAAPAALSNISTPKKDVPSRNIGSSGSSKPFGGDDEEPDFAGWLAAQSKAKTATKALPKGLSKPGAKSVTPTAQKKPIAKPAARPAAAKKIDLKPKATEEDGWGDAW</sequence>
<feature type="compositionally biased region" description="Low complexity" evidence="1">
    <location>
        <begin position="637"/>
        <end position="655"/>
    </location>
</feature>
<feature type="compositionally biased region" description="Basic and acidic residues" evidence="1">
    <location>
        <begin position="773"/>
        <end position="783"/>
    </location>
</feature>
<dbReference type="SUPFAM" id="SSF56112">
    <property type="entry name" value="Protein kinase-like (PK-like)"/>
    <property type="match status" value="1"/>
</dbReference>
<evidence type="ECO:0000256" key="1">
    <source>
        <dbReference type="SAM" id="MobiDB-lite"/>
    </source>
</evidence>
<dbReference type="OrthoDB" id="447103at2759"/>
<feature type="compositionally biased region" description="Low complexity" evidence="1">
    <location>
        <begin position="755"/>
        <end position="772"/>
    </location>
</feature>
<gene>
    <name evidence="3" type="ORF">BD289DRAFT_435759</name>
</gene>
<dbReference type="EMBL" id="KZ678459">
    <property type="protein sequence ID" value="PSR83485.1"/>
    <property type="molecule type" value="Genomic_DNA"/>
</dbReference>
<dbReference type="Gene3D" id="1.25.10.10">
    <property type="entry name" value="Leucine-rich Repeat Variant"/>
    <property type="match status" value="1"/>
</dbReference>
<keyword evidence="4" id="KW-1185">Reference proteome</keyword>